<dbReference type="STRING" id="1117379.BABA_02777"/>
<keyword evidence="1" id="KW-0472">Membrane</keyword>
<organism evidence="2 3">
    <name type="scientific">Neobacillus bataviensis LMG 21833</name>
    <dbReference type="NCBI Taxonomy" id="1117379"/>
    <lineage>
        <taxon>Bacteria</taxon>
        <taxon>Bacillati</taxon>
        <taxon>Bacillota</taxon>
        <taxon>Bacilli</taxon>
        <taxon>Bacillales</taxon>
        <taxon>Bacillaceae</taxon>
        <taxon>Neobacillus</taxon>
    </lineage>
</organism>
<dbReference type="AlphaFoldDB" id="K6DRV1"/>
<evidence type="ECO:0000313" key="2">
    <source>
        <dbReference type="EMBL" id="EKN71064.1"/>
    </source>
</evidence>
<keyword evidence="1" id="KW-0812">Transmembrane</keyword>
<proteinExistence type="predicted"/>
<keyword evidence="3" id="KW-1185">Reference proteome</keyword>
<keyword evidence="1" id="KW-1133">Transmembrane helix</keyword>
<feature type="transmembrane region" description="Helical" evidence="1">
    <location>
        <begin position="20"/>
        <end position="41"/>
    </location>
</feature>
<evidence type="ECO:0000256" key="1">
    <source>
        <dbReference type="SAM" id="Phobius"/>
    </source>
</evidence>
<accession>K6DRV1</accession>
<evidence type="ECO:0000313" key="3">
    <source>
        <dbReference type="Proteomes" id="UP000006316"/>
    </source>
</evidence>
<name>K6DRV1_9BACI</name>
<dbReference type="Proteomes" id="UP000006316">
    <property type="component" value="Unassembled WGS sequence"/>
</dbReference>
<comment type="caution">
    <text evidence="2">The sequence shown here is derived from an EMBL/GenBank/DDBJ whole genome shotgun (WGS) entry which is preliminary data.</text>
</comment>
<dbReference type="PATRIC" id="fig|1117379.3.peg.567"/>
<protein>
    <submittedName>
        <fullName evidence="2">Uncharacterized protein</fullName>
    </submittedName>
</protein>
<sequence>MYSQMNEPQGRPSKDAIKVWIISATIENVIGFIILGVLLILDFHFSWKEWI</sequence>
<dbReference type="RefSeq" id="WP_007083596.1">
    <property type="nucleotide sequence ID" value="NZ_AJLS01000034.1"/>
</dbReference>
<reference evidence="2 3" key="1">
    <citation type="journal article" date="2012" name="Front. Microbiol.">
        <title>Redundancy and modularity in membrane-associated dissimilatory nitrate reduction in Bacillus.</title>
        <authorList>
            <person name="Heylen K."/>
            <person name="Keltjens J."/>
        </authorList>
    </citation>
    <scope>NUCLEOTIDE SEQUENCE [LARGE SCALE GENOMIC DNA]</scope>
    <source>
        <strain evidence="3">LMG 21833T</strain>
    </source>
</reference>
<dbReference type="EMBL" id="AJLS01000034">
    <property type="protein sequence ID" value="EKN71064.1"/>
    <property type="molecule type" value="Genomic_DNA"/>
</dbReference>
<gene>
    <name evidence="2" type="ORF">BABA_02777</name>
</gene>